<proteinExistence type="predicted"/>
<feature type="domain" description="Transcription regulator PadR N-terminal" evidence="1">
    <location>
        <begin position="51"/>
        <end position="120"/>
    </location>
</feature>
<dbReference type="InterPro" id="IPR036388">
    <property type="entry name" value="WH-like_DNA-bd_sf"/>
</dbReference>
<evidence type="ECO:0000313" key="3">
    <source>
        <dbReference type="Proteomes" id="UP000239724"/>
    </source>
</evidence>
<gene>
    <name evidence="2" type="ORF">CCS01_18720</name>
</gene>
<dbReference type="EMBL" id="NHRY01000206">
    <property type="protein sequence ID" value="PPQ30652.1"/>
    <property type="molecule type" value="Genomic_DNA"/>
</dbReference>
<name>A0A2S6N7P9_RHOGL</name>
<sequence>MSGQDSPERPEAPCGWDCPGGRGRGRGLGLGLGRGRGRGRMFDNGDLRLIILHLLADHPSHGYEIIKALEERVGGGYSPSPGVIYPTLTLLEELGQATVNEDRGGRKLYSLTAAGQAMLAASQAAIEAIFARLDSGAAARSGPPPQVMRAMENLAVAVRLRLQGGAATEMEIRAIAAAIDGAAQAVEEI</sequence>
<protein>
    <recommendedName>
        <fullName evidence="1">Transcription regulator PadR N-terminal domain-containing protein</fullName>
    </recommendedName>
</protein>
<accession>A0A2S6N7P9</accession>
<dbReference type="Gene3D" id="1.10.10.10">
    <property type="entry name" value="Winged helix-like DNA-binding domain superfamily/Winged helix DNA-binding domain"/>
    <property type="match status" value="1"/>
</dbReference>
<dbReference type="PANTHER" id="PTHR43252:SF7">
    <property type="entry name" value="TRANSCRIPTIONAL REGULATOR YQJI"/>
    <property type="match status" value="1"/>
</dbReference>
<comment type="caution">
    <text evidence="2">The sequence shown here is derived from an EMBL/GenBank/DDBJ whole genome shotgun (WGS) entry which is preliminary data.</text>
</comment>
<dbReference type="OrthoDB" id="9814826at2"/>
<evidence type="ECO:0000259" key="1">
    <source>
        <dbReference type="Pfam" id="PF03551"/>
    </source>
</evidence>
<dbReference type="Pfam" id="PF03551">
    <property type="entry name" value="PadR"/>
    <property type="match status" value="1"/>
</dbReference>
<dbReference type="InterPro" id="IPR005149">
    <property type="entry name" value="Tscrpt_reg_PadR_N"/>
</dbReference>
<reference evidence="2 3" key="1">
    <citation type="journal article" date="2018" name="Arch. Microbiol.">
        <title>New insights into the metabolic potential of the phototrophic purple bacterium Rhodopila globiformis DSM 161(T) from its draft genome sequence and evidence for a vanadium-dependent nitrogenase.</title>
        <authorList>
            <person name="Imhoff J.F."/>
            <person name="Rahn T."/>
            <person name="Kunzel S."/>
            <person name="Neulinger S.C."/>
        </authorList>
    </citation>
    <scope>NUCLEOTIDE SEQUENCE [LARGE SCALE GENOMIC DNA]</scope>
    <source>
        <strain evidence="2 3">DSM 161</strain>
    </source>
</reference>
<dbReference type="InterPro" id="IPR036390">
    <property type="entry name" value="WH_DNA-bd_sf"/>
</dbReference>
<dbReference type="Proteomes" id="UP000239724">
    <property type="component" value="Unassembled WGS sequence"/>
</dbReference>
<dbReference type="PANTHER" id="PTHR43252">
    <property type="entry name" value="TRANSCRIPTIONAL REGULATOR YQJI"/>
    <property type="match status" value="1"/>
</dbReference>
<dbReference type="SUPFAM" id="SSF46785">
    <property type="entry name" value="Winged helix' DNA-binding domain"/>
    <property type="match status" value="1"/>
</dbReference>
<dbReference type="AlphaFoldDB" id="A0A2S6N7P9"/>
<organism evidence="2 3">
    <name type="scientific">Rhodopila globiformis</name>
    <name type="common">Rhodopseudomonas globiformis</name>
    <dbReference type="NCBI Taxonomy" id="1071"/>
    <lineage>
        <taxon>Bacteria</taxon>
        <taxon>Pseudomonadati</taxon>
        <taxon>Pseudomonadota</taxon>
        <taxon>Alphaproteobacteria</taxon>
        <taxon>Acetobacterales</taxon>
        <taxon>Acetobacteraceae</taxon>
        <taxon>Rhodopila</taxon>
    </lineage>
</organism>
<evidence type="ECO:0000313" key="2">
    <source>
        <dbReference type="EMBL" id="PPQ30652.1"/>
    </source>
</evidence>
<keyword evidence="3" id="KW-1185">Reference proteome</keyword>